<evidence type="ECO:0000313" key="3">
    <source>
        <dbReference type="EMBL" id="EPS45630.1"/>
    </source>
</evidence>
<evidence type="ECO:0000256" key="1">
    <source>
        <dbReference type="SAM" id="MobiDB-lite"/>
    </source>
</evidence>
<reference evidence="4" key="2">
    <citation type="submission" date="2013-04" db="EMBL/GenBank/DDBJ databases">
        <title>Genomic mechanisms accounting for the adaptation to parasitism in nematode-trapping fungi.</title>
        <authorList>
            <person name="Ahren D.G."/>
        </authorList>
    </citation>
    <scope>NUCLEOTIDE SEQUENCE [LARGE SCALE GENOMIC DNA]</scope>
    <source>
        <strain evidence="4">CBS 200.50</strain>
    </source>
</reference>
<keyword evidence="2" id="KW-1133">Transmembrane helix</keyword>
<evidence type="ECO:0000256" key="2">
    <source>
        <dbReference type="SAM" id="Phobius"/>
    </source>
</evidence>
<keyword evidence="2" id="KW-0472">Membrane</keyword>
<dbReference type="AlphaFoldDB" id="S8ARM1"/>
<feature type="compositionally biased region" description="Polar residues" evidence="1">
    <location>
        <begin position="368"/>
        <end position="378"/>
    </location>
</feature>
<sequence>MADSKVEYSALAREDSIDLEGLPDTDAQNIRHISSRRRFTVAIVLLVLPTFFLSLPSFGVHPLKCMSHLPAERPAEMSMCDYYATKNHYWNSARTQKKLVRAIVDTAFLGIKASHGVAHDSGAYNGILRAGDYFEAKIDLTTYFDGSRNTTNVKGKATNVNFFSGRTFTKDGHEYPAGNCKFHHMKEGMYKYTASMLGCSVYGNTVDRYAGTRSLQEIHKFMDFSQNWDWMYFIKQIQLGTIAAGQFSYDDAGMFELYLVDKFGPKIDKANKKTIPAFANPELGASVLPPKFDAAEIKPRVGELVDLMTPKFAWKEKREVIQKKDGNEEHINDNAKRVTMLPDRVQRRQDFSSTPPPLTTPVLAPQPSMTTRPSNTPEASAEPVPSNILPIALGAGIGAAVGVIIIATVIAYFVIRKKKIEKRQSMPGFIKPAIEMQKGHKTGSVNRRVDRSEHGNVVGKPKDYQPPKEEGEVVHQEKPKGHKKNESTGVRSVRFSQQEL</sequence>
<accession>S8ARM1</accession>
<dbReference type="OrthoDB" id="2110578at2759"/>
<organism evidence="3 4">
    <name type="scientific">Dactylellina haptotyla (strain CBS 200.50)</name>
    <name type="common">Nematode-trapping fungus</name>
    <name type="synonym">Monacrosporium haptotylum</name>
    <dbReference type="NCBI Taxonomy" id="1284197"/>
    <lineage>
        <taxon>Eukaryota</taxon>
        <taxon>Fungi</taxon>
        <taxon>Dikarya</taxon>
        <taxon>Ascomycota</taxon>
        <taxon>Pezizomycotina</taxon>
        <taxon>Orbiliomycetes</taxon>
        <taxon>Orbiliales</taxon>
        <taxon>Orbiliaceae</taxon>
        <taxon>Dactylellina</taxon>
    </lineage>
</organism>
<feature type="region of interest" description="Disordered" evidence="1">
    <location>
        <begin position="431"/>
        <end position="500"/>
    </location>
</feature>
<reference evidence="3 4" key="1">
    <citation type="journal article" date="2013" name="PLoS Genet.">
        <title>Genomic mechanisms accounting for the adaptation to parasitism in nematode-trapping fungi.</title>
        <authorList>
            <person name="Meerupati T."/>
            <person name="Andersson K.M."/>
            <person name="Friman E."/>
            <person name="Kumar D."/>
            <person name="Tunlid A."/>
            <person name="Ahren D."/>
        </authorList>
    </citation>
    <scope>NUCLEOTIDE SEQUENCE [LARGE SCALE GENOMIC DNA]</scope>
    <source>
        <strain evidence="3 4">CBS 200.50</strain>
    </source>
</reference>
<name>S8ARM1_DACHA</name>
<comment type="caution">
    <text evidence="3">The sequence shown here is derived from an EMBL/GenBank/DDBJ whole genome shotgun (WGS) entry which is preliminary data.</text>
</comment>
<dbReference type="HOGENOM" id="CLU_590555_0_0_1"/>
<feature type="transmembrane region" description="Helical" evidence="2">
    <location>
        <begin position="388"/>
        <end position="415"/>
    </location>
</feature>
<gene>
    <name evidence="3" type="ORF">H072_367</name>
</gene>
<dbReference type="EMBL" id="AQGS01000010">
    <property type="protein sequence ID" value="EPS45630.1"/>
    <property type="molecule type" value="Genomic_DNA"/>
</dbReference>
<dbReference type="Proteomes" id="UP000015100">
    <property type="component" value="Unassembled WGS sequence"/>
</dbReference>
<keyword evidence="2" id="KW-0812">Transmembrane</keyword>
<dbReference type="OMA" id="RVDRSEH"/>
<feature type="compositionally biased region" description="Basic and acidic residues" evidence="1">
    <location>
        <begin position="447"/>
        <end position="479"/>
    </location>
</feature>
<proteinExistence type="predicted"/>
<feature type="compositionally biased region" description="Polar residues" evidence="1">
    <location>
        <begin position="487"/>
        <end position="500"/>
    </location>
</feature>
<evidence type="ECO:0000313" key="4">
    <source>
        <dbReference type="Proteomes" id="UP000015100"/>
    </source>
</evidence>
<feature type="transmembrane region" description="Helical" evidence="2">
    <location>
        <begin position="39"/>
        <end position="60"/>
    </location>
</feature>
<protein>
    <submittedName>
        <fullName evidence="3">Uncharacterized protein</fullName>
    </submittedName>
</protein>
<dbReference type="STRING" id="1284197.S8ARM1"/>
<keyword evidence="4" id="KW-1185">Reference proteome</keyword>
<feature type="region of interest" description="Disordered" evidence="1">
    <location>
        <begin position="348"/>
        <end position="383"/>
    </location>
</feature>